<sequence>MPKGLFFIIGITLNVIIAHDAFQNFTFEQACSEAEKNKKLVMIDFYTTWCGPCKRLDRTTWKDAQVKKWLNDNTIALKIDAEKERALSKKLKIKAYPTMIFINSKGQEQGRIVGYRNASGFIADAQEILKGKDPIAIAKEKLEKKGKDDPSNVMRYARVLIQNEKYEEALEKLLWCFDHGLEKKSSFVGVRSSFLLSEISHLGKEYPQAITALSKRYEERKQKMNNETARKMDISDFVTLGEVLKKDSEVMAMYDQLSDKQSVNRSLLGRQLFAQLLALKRYKDIIHDNPDLLQQMDKEIASYQKMQKSPSMVKYPSLLTKLRKMAVKNGAKYYEVLLGINRTQDAQKMQDKIIAFDATEPTYHLLIQHAQSANVQNAVNSLQELLRTKFSK</sequence>
<dbReference type="PANTHER" id="PTHR45663:SF11">
    <property type="entry name" value="GEO12009P1"/>
    <property type="match status" value="1"/>
</dbReference>
<dbReference type="InterPro" id="IPR036249">
    <property type="entry name" value="Thioredoxin-like_sf"/>
</dbReference>
<dbReference type="Proteomes" id="UP000326354">
    <property type="component" value="Chromosome"/>
</dbReference>
<protein>
    <submittedName>
        <fullName evidence="6">Thiol reductase thioredoxin</fullName>
    </submittedName>
</protein>
<feature type="domain" description="Thioredoxin" evidence="5">
    <location>
        <begin position="16"/>
        <end position="130"/>
    </location>
</feature>
<keyword evidence="1" id="KW-0813">Transport</keyword>
<evidence type="ECO:0000256" key="2">
    <source>
        <dbReference type="ARBA" id="ARBA00022982"/>
    </source>
</evidence>
<name>A0A5S9F1L2_UABAM</name>
<accession>A0A5S9F1L2</accession>
<dbReference type="PANTHER" id="PTHR45663">
    <property type="entry name" value="GEO12009P1"/>
    <property type="match status" value="1"/>
</dbReference>
<gene>
    <name evidence="6" type="ORF">UABAM_01118</name>
</gene>
<keyword evidence="4" id="KW-0676">Redox-active center</keyword>
<dbReference type="InterPro" id="IPR017937">
    <property type="entry name" value="Thioredoxin_CS"/>
</dbReference>
<dbReference type="Pfam" id="PF00085">
    <property type="entry name" value="Thioredoxin"/>
    <property type="match status" value="1"/>
</dbReference>
<proteinExistence type="predicted"/>
<evidence type="ECO:0000256" key="1">
    <source>
        <dbReference type="ARBA" id="ARBA00022448"/>
    </source>
</evidence>
<keyword evidence="2" id="KW-0249">Electron transport</keyword>
<evidence type="ECO:0000313" key="6">
    <source>
        <dbReference type="EMBL" id="BBM82775.1"/>
    </source>
</evidence>
<keyword evidence="3" id="KW-1015">Disulfide bond</keyword>
<organism evidence="6 7">
    <name type="scientific">Uabimicrobium amorphum</name>
    <dbReference type="NCBI Taxonomy" id="2596890"/>
    <lineage>
        <taxon>Bacteria</taxon>
        <taxon>Pseudomonadati</taxon>
        <taxon>Planctomycetota</taxon>
        <taxon>Candidatus Uabimicrobiia</taxon>
        <taxon>Candidatus Uabimicrobiales</taxon>
        <taxon>Candidatus Uabimicrobiaceae</taxon>
        <taxon>Candidatus Uabimicrobium</taxon>
    </lineage>
</organism>
<dbReference type="PROSITE" id="PS51352">
    <property type="entry name" value="THIOREDOXIN_2"/>
    <property type="match status" value="1"/>
</dbReference>
<keyword evidence="7" id="KW-1185">Reference proteome</keyword>
<dbReference type="InterPro" id="IPR013766">
    <property type="entry name" value="Thioredoxin_domain"/>
</dbReference>
<dbReference type="PROSITE" id="PS00194">
    <property type="entry name" value="THIOREDOXIN_1"/>
    <property type="match status" value="1"/>
</dbReference>
<evidence type="ECO:0000256" key="4">
    <source>
        <dbReference type="ARBA" id="ARBA00023284"/>
    </source>
</evidence>
<dbReference type="OrthoDB" id="244344at2"/>
<dbReference type="Gene3D" id="3.40.30.10">
    <property type="entry name" value="Glutaredoxin"/>
    <property type="match status" value="1"/>
</dbReference>
<dbReference type="SUPFAM" id="SSF52833">
    <property type="entry name" value="Thioredoxin-like"/>
    <property type="match status" value="1"/>
</dbReference>
<dbReference type="GO" id="GO:0015035">
    <property type="term" value="F:protein-disulfide reductase activity"/>
    <property type="evidence" value="ECO:0007669"/>
    <property type="project" value="TreeGrafter"/>
</dbReference>
<dbReference type="KEGG" id="uam:UABAM_01118"/>
<reference evidence="6 7" key="1">
    <citation type="submission" date="2019-08" db="EMBL/GenBank/DDBJ databases">
        <title>Complete genome sequence of Candidatus Uab amorphum.</title>
        <authorList>
            <person name="Shiratori T."/>
            <person name="Suzuki S."/>
            <person name="Kakizawa Y."/>
            <person name="Ishida K."/>
        </authorList>
    </citation>
    <scope>NUCLEOTIDE SEQUENCE [LARGE SCALE GENOMIC DNA]</scope>
    <source>
        <strain evidence="6 7">SRT547</strain>
    </source>
</reference>
<dbReference type="RefSeq" id="WP_151967007.1">
    <property type="nucleotide sequence ID" value="NZ_AP019860.1"/>
</dbReference>
<dbReference type="AlphaFoldDB" id="A0A5S9F1L2"/>
<evidence type="ECO:0000259" key="5">
    <source>
        <dbReference type="PROSITE" id="PS51352"/>
    </source>
</evidence>
<evidence type="ECO:0000256" key="3">
    <source>
        <dbReference type="ARBA" id="ARBA00023157"/>
    </source>
</evidence>
<dbReference type="GO" id="GO:0005737">
    <property type="term" value="C:cytoplasm"/>
    <property type="evidence" value="ECO:0007669"/>
    <property type="project" value="TreeGrafter"/>
</dbReference>
<evidence type="ECO:0000313" key="7">
    <source>
        <dbReference type="Proteomes" id="UP000326354"/>
    </source>
</evidence>
<dbReference type="EMBL" id="AP019860">
    <property type="protein sequence ID" value="BBM82775.1"/>
    <property type="molecule type" value="Genomic_DNA"/>
</dbReference>